<protein>
    <recommendedName>
        <fullName evidence="4">PepSY domain-containing protein</fullName>
    </recommendedName>
</protein>
<comment type="caution">
    <text evidence="2">The sequence shown here is derived from an EMBL/GenBank/DDBJ whole genome shotgun (WGS) entry which is preliminary data.</text>
</comment>
<gene>
    <name evidence="2" type="ORF">FEV53_00305</name>
</gene>
<evidence type="ECO:0000256" key="1">
    <source>
        <dbReference type="SAM" id="SignalP"/>
    </source>
</evidence>
<evidence type="ECO:0000313" key="2">
    <source>
        <dbReference type="EMBL" id="TRD23493.1"/>
    </source>
</evidence>
<name>A0A547QAS6_9RHOB</name>
<keyword evidence="1" id="KW-0732">Signal</keyword>
<accession>A0A547QAS6</accession>
<proteinExistence type="predicted"/>
<dbReference type="EMBL" id="VFSV01000001">
    <property type="protein sequence ID" value="TRD23493.1"/>
    <property type="molecule type" value="Genomic_DNA"/>
</dbReference>
<reference evidence="2 3" key="1">
    <citation type="submission" date="2019-06" db="EMBL/GenBank/DDBJ databases">
        <title>Paenimaribius caenipelagi gen. nov., sp. nov., isolated from a tidal flat.</title>
        <authorList>
            <person name="Yoon J.-H."/>
        </authorList>
    </citation>
    <scope>NUCLEOTIDE SEQUENCE [LARGE SCALE GENOMIC DNA]</scope>
    <source>
        <strain evidence="2 3">JBTF-M29</strain>
    </source>
</reference>
<dbReference type="OrthoDB" id="9810895at2"/>
<dbReference type="Proteomes" id="UP000318590">
    <property type="component" value="Unassembled WGS sequence"/>
</dbReference>
<keyword evidence="3" id="KW-1185">Reference proteome</keyword>
<dbReference type="AlphaFoldDB" id="A0A547QAS6"/>
<evidence type="ECO:0008006" key="4">
    <source>
        <dbReference type="Google" id="ProtNLM"/>
    </source>
</evidence>
<evidence type="ECO:0000313" key="3">
    <source>
        <dbReference type="Proteomes" id="UP000318590"/>
    </source>
</evidence>
<feature type="chain" id="PRO_5022019198" description="PepSY domain-containing protein" evidence="1">
    <location>
        <begin position="23"/>
        <end position="101"/>
    </location>
</feature>
<dbReference type="RefSeq" id="WP_142832815.1">
    <property type="nucleotide sequence ID" value="NZ_VFSV01000001.1"/>
</dbReference>
<feature type="signal peptide" evidence="1">
    <location>
        <begin position="1"/>
        <end position="22"/>
    </location>
</feature>
<sequence>MTKALTFLIAGASALCMSPALAETQPCGQRDGILDALSQKYGEVRTSVGLTSNGWMMETFAADGGSWTITVTKPDGTTCLIAAGKSYEQVAAGAAIAGEPS</sequence>
<organism evidence="2 3">
    <name type="scientific">Palleronia caenipelagi</name>
    <dbReference type="NCBI Taxonomy" id="2489174"/>
    <lineage>
        <taxon>Bacteria</taxon>
        <taxon>Pseudomonadati</taxon>
        <taxon>Pseudomonadota</taxon>
        <taxon>Alphaproteobacteria</taxon>
        <taxon>Rhodobacterales</taxon>
        <taxon>Roseobacteraceae</taxon>
        <taxon>Palleronia</taxon>
    </lineage>
</organism>